<comment type="similarity">
    <text evidence="1">Belongs to the ATP-dependent AMP-binding enzyme family.</text>
</comment>
<dbReference type="GO" id="GO:0016874">
    <property type="term" value="F:ligase activity"/>
    <property type="evidence" value="ECO:0007669"/>
    <property type="project" value="UniProtKB-KW"/>
</dbReference>
<dbReference type="InterPro" id="IPR000873">
    <property type="entry name" value="AMP-dep_synth/lig_dom"/>
</dbReference>
<dbReference type="InterPro" id="IPR020845">
    <property type="entry name" value="AMP-binding_CS"/>
</dbReference>
<organism evidence="7 8">
    <name type="scientific">Mycobacterium paraterrae</name>
    <dbReference type="NCBI Taxonomy" id="577492"/>
    <lineage>
        <taxon>Bacteria</taxon>
        <taxon>Bacillati</taxon>
        <taxon>Actinomycetota</taxon>
        <taxon>Actinomycetes</taxon>
        <taxon>Mycobacteriales</taxon>
        <taxon>Mycobacteriaceae</taxon>
        <taxon>Mycobacterium</taxon>
    </lineage>
</organism>
<keyword evidence="4" id="KW-0443">Lipid metabolism</keyword>
<dbReference type="InterPro" id="IPR040097">
    <property type="entry name" value="FAAL/FAAC"/>
</dbReference>
<dbReference type="Gene3D" id="3.40.50.12780">
    <property type="entry name" value="N-terminal domain of ligase-like"/>
    <property type="match status" value="1"/>
</dbReference>
<dbReference type="InterPro" id="IPR025110">
    <property type="entry name" value="AMP-bd_C"/>
</dbReference>
<evidence type="ECO:0000259" key="5">
    <source>
        <dbReference type="Pfam" id="PF00501"/>
    </source>
</evidence>
<evidence type="ECO:0000256" key="2">
    <source>
        <dbReference type="ARBA" id="ARBA00022598"/>
    </source>
</evidence>
<evidence type="ECO:0000259" key="6">
    <source>
        <dbReference type="Pfam" id="PF23024"/>
    </source>
</evidence>
<proteinExistence type="inferred from homology"/>
<evidence type="ECO:0000256" key="3">
    <source>
        <dbReference type="ARBA" id="ARBA00022832"/>
    </source>
</evidence>
<evidence type="ECO:0000256" key="1">
    <source>
        <dbReference type="ARBA" id="ARBA00006432"/>
    </source>
</evidence>
<reference evidence="7" key="1">
    <citation type="submission" date="2022-08" db="EMBL/GenBank/DDBJ databases">
        <title>Whole genome sequencing of non-tuberculosis mycobacteria type-strains.</title>
        <authorList>
            <person name="Igarashi Y."/>
            <person name="Osugi A."/>
            <person name="Mitarai S."/>
        </authorList>
    </citation>
    <scope>NUCLEOTIDE SEQUENCE</scope>
    <source>
        <strain evidence="7">DSM 45127</strain>
    </source>
</reference>
<dbReference type="InterPro" id="IPR045851">
    <property type="entry name" value="AMP-bd_C_sf"/>
</dbReference>
<dbReference type="InterPro" id="IPR042099">
    <property type="entry name" value="ANL_N_sf"/>
</dbReference>
<dbReference type="CDD" id="cd05931">
    <property type="entry name" value="FAAL"/>
    <property type="match status" value="1"/>
</dbReference>
<dbReference type="PANTHER" id="PTHR22754">
    <property type="entry name" value="DISCO-INTERACTING PROTEIN 2 DIP2 -RELATED"/>
    <property type="match status" value="1"/>
</dbReference>
<dbReference type="Pfam" id="PF23024">
    <property type="entry name" value="AMP-dom_DIP2-like"/>
    <property type="match status" value="1"/>
</dbReference>
<dbReference type="EMBL" id="CP092488">
    <property type="protein sequence ID" value="UMB70622.1"/>
    <property type="molecule type" value="Genomic_DNA"/>
</dbReference>
<name>A0ABY3VTU4_9MYCO</name>
<keyword evidence="8" id="KW-1185">Reference proteome</keyword>
<feature type="domain" description="AMP-dependent synthetase/ligase" evidence="5">
    <location>
        <begin position="9"/>
        <end position="404"/>
    </location>
</feature>
<gene>
    <name evidence="7" type="ORF">MKK62_04725</name>
</gene>
<sequence>MRSLVELAQARAERHPDKVAFSFSYNGDADDVSQLTYGELDARARLIATDLQGRGAAGRRALVLCRPGLDHIAGLFGCLYAGAVAIPVHERLAPRLTSVVPDAQADFVVATSQTQSKIKAVLDLLGDGRRLQWCLSDGVNGHEAAGWVPPDPDPGSVAMVQYTSGSTGSPKGVVLTHGNLLHNLEAIRGAWGGGENDVALFWLPQHHDMGLIGGIFNPMFVGCTTVLMSPTAFIKRPMRWLEAISAHRATYTVAPNFAYEKCLEQSTEAERAALDLSCLSTAMNGAEPIRVETMNSFADAFAPAGFRHEAFQAVYGLADATLLVSGGSGSTQPTVAYVSRVGLQQDRVVDGAREDPATVALVGCGAVRGGLRVAIVDPETERERGPDEVGEIWLAGPSVAQGYWARPQETVKTFAAHLSDSGEGPFLRTGDLGFVRSGELFITGRVKDLIVIDGGNYYPNDVEFTVQQCHPLFLSGRGAAFAVARQSGGADELVIVQEADRDLFRDVKIAEVMSAVTATVRQSHGVRLQSLVVVEPMSIPTTTSGKIQRGRCRQTYLDRGFDTVAEAHAAPVARDRETEALAKAAAMLKMAIVAQRQATR</sequence>
<keyword evidence="3" id="KW-0276">Fatty acid metabolism</keyword>
<dbReference type="PANTHER" id="PTHR22754:SF32">
    <property type="entry name" value="DISCO-INTERACTING PROTEIN 2"/>
    <property type="match status" value="1"/>
</dbReference>
<dbReference type="Proteomes" id="UP001055336">
    <property type="component" value="Chromosome"/>
</dbReference>
<accession>A0ABY3VTU4</accession>
<dbReference type="SUPFAM" id="SSF56801">
    <property type="entry name" value="Acetyl-CoA synthetase-like"/>
    <property type="match status" value="1"/>
</dbReference>
<keyword evidence="2 7" id="KW-0436">Ligase</keyword>
<dbReference type="Pfam" id="PF00501">
    <property type="entry name" value="AMP-binding"/>
    <property type="match status" value="1"/>
</dbReference>
<protein>
    <submittedName>
        <fullName evidence="7">Fatty acyl-AMP ligase</fullName>
    </submittedName>
</protein>
<evidence type="ECO:0000256" key="4">
    <source>
        <dbReference type="ARBA" id="ARBA00023098"/>
    </source>
</evidence>
<dbReference type="RefSeq" id="WP_240262385.1">
    <property type="nucleotide sequence ID" value="NZ_CP092488.2"/>
</dbReference>
<evidence type="ECO:0000313" key="8">
    <source>
        <dbReference type="Proteomes" id="UP001055336"/>
    </source>
</evidence>
<dbReference type="PROSITE" id="PS00455">
    <property type="entry name" value="AMP_BINDING"/>
    <property type="match status" value="1"/>
</dbReference>
<feature type="domain" description="AMP-binding enzyme C-terminal" evidence="6">
    <location>
        <begin position="448"/>
        <end position="562"/>
    </location>
</feature>
<evidence type="ECO:0000313" key="7">
    <source>
        <dbReference type="EMBL" id="UMB70622.1"/>
    </source>
</evidence>
<dbReference type="Gene3D" id="3.30.300.30">
    <property type="match status" value="1"/>
</dbReference>